<dbReference type="SMART" id="SM00614">
    <property type="entry name" value="ZnF_BED"/>
    <property type="match status" value="1"/>
</dbReference>
<organism evidence="1 2">
    <name type="scientific">Olea europaea subsp. europaea</name>
    <dbReference type="NCBI Taxonomy" id="158383"/>
    <lineage>
        <taxon>Eukaryota</taxon>
        <taxon>Viridiplantae</taxon>
        <taxon>Streptophyta</taxon>
        <taxon>Embryophyta</taxon>
        <taxon>Tracheophyta</taxon>
        <taxon>Spermatophyta</taxon>
        <taxon>Magnoliopsida</taxon>
        <taxon>eudicotyledons</taxon>
        <taxon>Gunneridae</taxon>
        <taxon>Pentapetalae</taxon>
        <taxon>asterids</taxon>
        <taxon>lamiids</taxon>
        <taxon>Lamiales</taxon>
        <taxon>Oleaceae</taxon>
        <taxon>Oleeae</taxon>
        <taxon>Olea</taxon>
    </lineage>
</organism>
<name>A0A8S0TIU9_OLEEU</name>
<accession>A0A8S0TIU9</accession>
<evidence type="ECO:0000313" key="2">
    <source>
        <dbReference type="Proteomes" id="UP000594638"/>
    </source>
</evidence>
<comment type="caution">
    <text evidence="1">The sequence shown here is derived from an EMBL/GenBank/DDBJ whole genome shotgun (WGS) entry which is preliminary data.</text>
</comment>
<gene>
    <name evidence="1" type="ORF">OLEA9_A013109</name>
</gene>
<dbReference type="AlphaFoldDB" id="A0A8S0TIU9"/>
<reference evidence="1 2" key="1">
    <citation type="submission" date="2019-12" db="EMBL/GenBank/DDBJ databases">
        <authorList>
            <person name="Alioto T."/>
            <person name="Alioto T."/>
            <person name="Gomez Garrido J."/>
        </authorList>
    </citation>
    <scope>NUCLEOTIDE SEQUENCE [LARGE SCALE GENOMIC DNA]</scope>
</reference>
<dbReference type="EMBL" id="CACTIH010006135">
    <property type="protein sequence ID" value="CAA3004231.1"/>
    <property type="molecule type" value="Genomic_DNA"/>
</dbReference>
<proteinExistence type="predicted"/>
<dbReference type="Proteomes" id="UP000594638">
    <property type="component" value="Unassembled WGS sequence"/>
</dbReference>
<sequence>MLSESKRLLDGVHQAPFACVSCGLARLSGRLLRLTFQEGKAAANVHLVGADNLPEVPAVLKYLSWLHCSPVSCAAVVIRSDRIIHSSTGNLAIERCPQQMARKKSWVWQLATVCSKGYEAECNVCIERLSYNGSPSAIGNHLKSVHRLSTKDVPDETTAV</sequence>
<protein>
    <submittedName>
        <fullName evidence="1">Zinc finger BED domain-containing 1-like</fullName>
    </submittedName>
</protein>
<feature type="non-terminal residue" evidence="1">
    <location>
        <position position="1"/>
    </location>
</feature>
<keyword evidence="2" id="KW-1185">Reference proteome</keyword>
<evidence type="ECO:0000313" key="1">
    <source>
        <dbReference type="EMBL" id="CAA3004231.1"/>
    </source>
</evidence>